<sequence>MRHIRVSKLALTRSALLFAAFWFSAFGWVGPERRQHQPRSPLGCSGRKRRGSFEPDDMVRLICTSDKHHKFWEIEVSGKETTVRYGRIDTKGRTSKKSHEDADAAKAFMEKQIKAKRKKGYIEPEQNEAETEETDKAPVPAVDKAVANPPNLVLKWGDFAGHGACKENAFMKASGRESVGARSSQPLPKDVTWTVRYSLIGSHQAVGVATKDAPLCMDGYHFVFGDETEKGESWALCFTKSLDEFLARHEAHELEELHSETPLKEGQAVEFQLRLSKGKELYVRLPNSKKEELLFSDLPEEELYAVASATYYHTQVVIQNPSDPQPAPDLDPDAKQVKKIPTRPHPAAVRTPPPKRKKRAFPPLPAFNKKGLVESAVAKVEGGAAWELEELERKVLKNENCLDDRMRQQMAFLMQYGIMFRECDSLEACFNERVVDDGIMVVRTLKSAALPNVLLSYFEGGFGGNSMGFMMVEEDGVTKCILENCDTDLSWRGPNEKSKAAEAFVQAFWTIRYDD</sequence>
<dbReference type="PROSITE" id="PS51977">
    <property type="entry name" value="WGR"/>
    <property type="match status" value="1"/>
</dbReference>
<dbReference type="CDD" id="cd07996">
    <property type="entry name" value="WGR_MMR_like"/>
    <property type="match status" value="1"/>
</dbReference>
<feature type="region of interest" description="Disordered" evidence="1">
    <location>
        <begin position="116"/>
        <end position="136"/>
    </location>
</feature>
<feature type="domain" description="WGR" evidence="2">
    <location>
        <begin position="49"/>
        <end position="134"/>
    </location>
</feature>
<comment type="caution">
    <text evidence="3">The sequence shown here is derived from an EMBL/GenBank/DDBJ whole genome shotgun (WGS) entry which is preliminary data.</text>
</comment>
<evidence type="ECO:0000313" key="4">
    <source>
        <dbReference type="Proteomes" id="UP001178507"/>
    </source>
</evidence>
<evidence type="ECO:0000259" key="2">
    <source>
        <dbReference type="PROSITE" id="PS51977"/>
    </source>
</evidence>
<keyword evidence="4" id="KW-1185">Reference proteome</keyword>
<dbReference type="SUPFAM" id="SSF49899">
    <property type="entry name" value="Concanavalin A-like lectins/glucanases"/>
    <property type="match status" value="1"/>
</dbReference>
<dbReference type="InterPro" id="IPR049809">
    <property type="entry name" value="YehF/YfeS-like_WGR"/>
</dbReference>
<protein>
    <recommendedName>
        <fullName evidence="2">WGR domain-containing protein</fullName>
    </recommendedName>
</protein>
<dbReference type="Gene3D" id="2.20.140.10">
    <property type="entry name" value="WGR domain"/>
    <property type="match status" value="1"/>
</dbReference>
<accession>A0AA36IMQ2</accession>
<dbReference type="InterPro" id="IPR013320">
    <property type="entry name" value="ConA-like_dom_sf"/>
</dbReference>
<dbReference type="Pfam" id="PF05406">
    <property type="entry name" value="WGR"/>
    <property type="match status" value="1"/>
</dbReference>
<evidence type="ECO:0000256" key="1">
    <source>
        <dbReference type="SAM" id="MobiDB-lite"/>
    </source>
</evidence>
<dbReference type="SUPFAM" id="SSF142921">
    <property type="entry name" value="WGR domain-like"/>
    <property type="match status" value="1"/>
</dbReference>
<reference evidence="3" key="1">
    <citation type="submission" date="2023-08" db="EMBL/GenBank/DDBJ databases">
        <authorList>
            <person name="Chen Y."/>
            <person name="Shah S."/>
            <person name="Dougan E. K."/>
            <person name="Thang M."/>
            <person name="Chan C."/>
        </authorList>
    </citation>
    <scope>NUCLEOTIDE SEQUENCE</scope>
</reference>
<organism evidence="3 4">
    <name type="scientific">Effrenium voratum</name>
    <dbReference type="NCBI Taxonomy" id="2562239"/>
    <lineage>
        <taxon>Eukaryota</taxon>
        <taxon>Sar</taxon>
        <taxon>Alveolata</taxon>
        <taxon>Dinophyceae</taxon>
        <taxon>Suessiales</taxon>
        <taxon>Symbiodiniaceae</taxon>
        <taxon>Effrenium</taxon>
    </lineage>
</organism>
<proteinExistence type="predicted"/>
<evidence type="ECO:0000313" key="3">
    <source>
        <dbReference type="EMBL" id="CAJ1389532.1"/>
    </source>
</evidence>
<dbReference type="EMBL" id="CAUJNA010001890">
    <property type="protein sequence ID" value="CAJ1389532.1"/>
    <property type="molecule type" value="Genomic_DNA"/>
</dbReference>
<name>A0AA36IMQ2_9DINO</name>
<dbReference type="AlphaFoldDB" id="A0AA36IMQ2"/>
<dbReference type="SMART" id="SM00773">
    <property type="entry name" value="WGR"/>
    <property type="match status" value="1"/>
</dbReference>
<dbReference type="Proteomes" id="UP001178507">
    <property type="component" value="Unassembled WGS sequence"/>
</dbReference>
<dbReference type="InterPro" id="IPR008893">
    <property type="entry name" value="WGR_domain"/>
</dbReference>
<dbReference type="InterPro" id="IPR036930">
    <property type="entry name" value="WGR_dom_sf"/>
</dbReference>
<gene>
    <name evidence="3" type="ORF">EVOR1521_LOCUS15135</name>
</gene>